<sequence length="351" mass="40086">MPPKSVASPRRLEFKSFQDWNGDHPSQTLIFHSSSVWWIQVEIAWSLPKSILKLRYLKRRSMFQEFMKAIDFDQLDLVDDTVTRISLTLAEQSLKPIPIRKVRNDNQTEANFFLSIAHRMSVQIEEDPGRIRYPTLDQVQDLPIFKASDLKDDEVIAPTVSTVHFSQKRFAYKKIDRPIYELGDTEHILNEITALAQFRGQQSIAQLIGLVISDNPYNTRPSTISSPTGRALEMLHRQRWTHLDIKPSNIVFDANKNAILVDISGTGGYEWEWLSPEMQKIIERSIATAPATTSPEQRIATDCWAYGKLLSMMARKLGAGSFGERLRSIGDDLTKMDPKARISLSDALERI</sequence>
<accession>A0A1F8A4M2</accession>
<dbReference type="STRING" id="109264.A0A1F8A4M2"/>
<evidence type="ECO:0000259" key="1">
    <source>
        <dbReference type="PROSITE" id="PS50011"/>
    </source>
</evidence>
<dbReference type="InterPro" id="IPR000719">
    <property type="entry name" value="Prot_kinase_dom"/>
</dbReference>
<evidence type="ECO:0000313" key="2">
    <source>
        <dbReference type="EMBL" id="OGM46643.1"/>
    </source>
</evidence>
<dbReference type="GO" id="GO:0004672">
    <property type="term" value="F:protein kinase activity"/>
    <property type="evidence" value="ECO:0007669"/>
    <property type="project" value="InterPro"/>
</dbReference>
<dbReference type="RefSeq" id="XP_022390360.1">
    <property type="nucleotide sequence ID" value="XM_022531831.1"/>
</dbReference>
<comment type="caution">
    <text evidence="2">The sequence shown here is derived from an EMBL/GenBank/DDBJ whole genome shotgun (WGS) entry which is preliminary data.</text>
</comment>
<dbReference type="Gene3D" id="1.10.510.10">
    <property type="entry name" value="Transferase(Phosphotransferase) domain 1"/>
    <property type="match status" value="1"/>
</dbReference>
<dbReference type="AlphaFoldDB" id="A0A1F8A4M2"/>
<feature type="domain" description="Protein kinase" evidence="1">
    <location>
        <begin position="52"/>
        <end position="351"/>
    </location>
</feature>
<dbReference type="EMBL" id="LYCR01000030">
    <property type="protein sequence ID" value="OGM46643.1"/>
    <property type="molecule type" value="Genomic_DNA"/>
</dbReference>
<keyword evidence="3" id="KW-1185">Reference proteome</keyword>
<dbReference type="GO" id="GO:0005524">
    <property type="term" value="F:ATP binding"/>
    <property type="evidence" value="ECO:0007669"/>
    <property type="project" value="InterPro"/>
</dbReference>
<dbReference type="SUPFAM" id="SSF56112">
    <property type="entry name" value="Protein kinase-like (PK-like)"/>
    <property type="match status" value="1"/>
</dbReference>
<protein>
    <recommendedName>
        <fullName evidence="1">Protein kinase domain-containing protein</fullName>
    </recommendedName>
</protein>
<dbReference type="PROSITE" id="PS50011">
    <property type="entry name" value="PROTEIN_KINASE_DOM"/>
    <property type="match status" value="1"/>
</dbReference>
<dbReference type="InterPro" id="IPR011009">
    <property type="entry name" value="Kinase-like_dom_sf"/>
</dbReference>
<dbReference type="OrthoDB" id="4062651at2759"/>
<reference evidence="2 3" key="1">
    <citation type="journal article" date="2016" name="Genome Biol. Evol.">
        <title>Draft genome sequence of an aflatoxigenic Aspergillus species, A. bombycis.</title>
        <authorList>
            <person name="Moore G.G."/>
            <person name="Mack B.M."/>
            <person name="Beltz S.B."/>
            <person name="Gilbert M.K."/>
        </authorList>
    </citation>
    <scope>NUCLEOTIDE SEQUENCE [LARGE SCALE GENOMIC DNA]</scope>
    <source>
        <strain evidence="3">NRRL 26010</strain>
    </source>
</reference>
<dbReference type="Proteomes" id="UP000179179">
    <property type="component" value="Unassembled WGS sequence"/>
</dbReference>
<proteinExistence type="predicted"/>
<gene>
    <name evidence="2" type="ORF">ABOM_004702</name>
</gene>
<dbReference type="GeneID" id="34448092"/>
<evidence type="ECO:0000313" key="3">
    <source>
        <dbReference type="Proteomes" id="UP000179179"/>
    </source>
</evidence>
<name>A0A1F8A4M2_9EURO</name>
<organism evidence="2 3">
    <name type="scientific">Aspergillus bombycis</name>
    <dbReference type="NCBI Taxonomy" id="109264"/>
    <lineage>
        <taxon>Eukaryota</taxon>
        <taxon>Fungi</taxon>
        <taxon>Dikarya</taxon>
        <taxon>Ascomycota</taxon>
        <taxon>Pezizomycotina</taxon>
        <taxon>Eurotiomycetes</taxon>
        <taxon>Eurotiomycetidae</taxon>
        <taxon>Eurotiales</taxon>
        <taxon>Aspergillaceae</taxon>
        <taxon>Aspergillus</taxon>
    </lineage>
</organism>